<gene>
    <name evidence="1" type="ORF">ACFP3U_34780</name>
</gene>
<sequence>MSNSTPPTLLFVIGPAAVGKMTVGGSIAERTGFRLFHNHLTIEPLLRLFPYRSPQFQRLNHAFREQILAEAAGADLPGLVFTLVWDFEDPEDAALVERYAAPFRERGARVLFLELSADQSVRLERNGGESRLTEKASKRDLAWSNANLVDMDAKYRLNSVDDFAHIPEAHLLIDNTHLEPDEVAELAVAHFGLRAPAGAGPATAARPAPATGRQ</sequence>
<accession>A0ABW0XG88</accession>
<dbReference type="EMBL" id="JBHSOF010000081">
    <property type="protein sequence ID" value="MFC5668119.1"/>
    <property type="molecule type" value="Genomic_DNA"/>
</dbReference>
<dbReference type="SUPFAM" id="SSF52540">
    <property type="entry name" value="P-loop containing nucleoside triphosphate hydrolases"/>
    <property type="match status" value="1"/>
</dbReference>
<keyword evidence="2" id="KW-1185">Reference proteome</keyword>
<dbReference type="Proteomes" id="UP001595975">
    <property type="component" value="Unassembled WGS sequence"/>
</dbReference>
<dbReference type="Gene3D" id="3.40.50.300">
    <property type="entry name" value="P-loop containing nucleotide triphosphate hydrolases"/>
    <property type="match status" value="1"/>
</dbReference>
<evidence type="ECO:0000313" key="2">
    <source>
        <dbReference type="Proteomes" id="UP001595975"/>
    </source>
</evidence>
<evidence type="ECO:0008006" key="3">
    <source>
        <dbReference type="Google" id="ProtNLM"/>
    </source>
</evidence>
<comment type="caution">
    <text evidence="1">The sequence shown here is derived from an EMBL/GenBank/DDBJ whole genome shotgun (WGS) entry which is preliminary data.</text>
</comment>
<evidence type="ECO:0000313" key="1">
    <source>
        <dbReference type="EMBL" id="MFC5668119.1"/>
    </source>
</evidence>
<reference evidence="2" key="1">
    <citation type="journal article" date="2019" name="Int. J. Syst. Evol. Microbiol.">
        <title>The Global Catalogue of Microorganisms (GCM) 10K type strain sequencing project: providing services to taxonomists for standard genome sequencing and annotation.</title>
        <authorList>
            <consortium name="The Broad Institute Genomics Platform"/>
            <consortium name="The Broad Institute Genome Sequencing Center for Infectious Disease"/>
            <person name="Wu L."/>
            <person name="Ma J."/>
        </authorList>
    </citation>
    <scope>NUCLEOTIDE SEQUENCE [LARGE SCALE GENOMIC DNA]</scope>
    <source>
        <strain evidence="2">CGMCC 4.1437</strain>
    </source>
</reference>
<organism evidence="1 2">
    <name type="scientific">Kitasatospora misakiensis</name>
    <dbReference type="NCBI Taxonomy" id="67330"/>
    <lineage>
        <taxon>Bacteria</taxon>
        <taxon>Bacillati</taxon>
        <taxon>Actinomycetota</taxon>
        <taxon>Actinomycetes</taxon>
        <taxon>Kitasatosporales</taxon>
        <taxon>Streptomycetaceae</taxon>
        <taxon>Kitasatospora</taxon>
    </lineage>
</organism>
<protein>
    <recommendedName>
        <fullName evidence="3">Shikimate kinase</fullName>
    </recommendedName>
</protein>
<dbReference type="RefSeq" id="WP_380229767.1">
    <property type="nucleotide sequence ID" value="NZ_JBHSOF010000081.1"/>
</dbReference>
<proteinExistence type="predicted"/>
<name>A0ABW0XG88_9ACTN</name>
<dbReference type="InterPro" id="IPR027417">
    <property type="entry name" value="P-loop_NTPase"/>
</dbReference>